<evidence type="ECO:0000313" key="3">
    <source>
        <dbReference type="EMBL" id="XCP95839.1"/>
    </source>
</evidence>
<dbReference type="EMBL" id="CP159992">
    <property type="protein sequence ID" value="XCP95839.1"/>
    <property type="molecule type" value="Genomic_DNA"/>
</dbReference>
<feature type="domain" description="Glycosyltransferase subfamily 4-like N-terminal" evidence="2">
    <location>
        <begin position="19"/>
        <end position="164"/>
    </location>
</feature>
<sequence>MDIVMVAPEKLPLPGNGSVEICILGIARELALRHQVTIICRSVKGLPALEQIDDITIRRIPASNAAGYTRSAIRLLRALDCDVIQVDNRPYSMAAIKQAFPQTPVILYLHSLTFAQPGPGKMNSLKKADCIAVNSQSLKRRLSRRFPAVKKRLNVIPLGTDLDRFRPAASSGERQHLREKFGITEHFAVLYVGRVIPGKGVDILIRAAASAQKQIPLQLVIAGKGPPKYVRSLRNLAQKHDVHAVFLGQMNHEQIDQLYRSVDCLVCPSQNHEAFGLVNVEAMASGIPVIASDNGGIREIIHSGINGYLISGYKKPQQFASFLRHLAVSPDLVQSMGKSGRETAFSNFGWARTALHLEAVYTRLIRS</sequence>
<protein>
    <submittedName>
        <fullName evidence="3">Glycosyltransferase family 4 protein</fullName>
        <ecNumber evidence="3">2.4.-.-</ecNumber>
    </submittedName>
</protein>
<dbReference type="InterPro" id="IPR001296">
    <property type="entry name" value="Glyco_trans_1"/>
</dbReference>
<dbReference type="InterPro" id="IPR050194">
    <property type="entry name" value="Glycosyltransferase_grp1"/>
</dbReference>
<dbReference type="EC" id="2.4.-.-" evidence="3"/>
<reference evidence="3" key="1">
    <citation type="submission" date="2024-05" db="EMBL/GenBank/DDBJ databases">
        <title>Draft genome assemblies of 36 bacteria isolated from hibernating arctic ground squirrels.</title>
        <authorList>
            <person name="McKee H."/>
            <person name="Mullen L."/>
            <person name="Drown D.M."/>
            <person name="Duddleston K.N."/>
        </authorList>
    </citation>
    <scope>NUCLEOTIDE SEQUENCE</scope>
    <source>
        <strain evidence="3">AN1007</strain>
    </source>
</reference>
<proteinExistence type="predicted"/>
<dbReference type="InterPro" id="IPR028098">
    <property type="entry name" value="Glyco_trans_4-like_N"/>
</dbReference>
<dbReference type="GO" id="GO:0016757">
    <property type="term" value="F:glycosyltransferase activity"/>
    <property type="evidence" value="ECO:0007669"/>
    <property type="project" value="UniProtKB-KW"/>
</dbReference>
<dbReference type="PANTHER" id="PTHR45947:SF3">
    <property type="entry name" value="SULFOQUINOVOSYL TRANSFERASE SQD2"/>
    <property type="match status" value="1"/>
</dbReference>
<dbReference type="CDD" id="cd03801">
    <property type="entry name" value="GT4_PimA-like"/>
    <property type="match status" value="1"/>
</dbReference>
<gene>
    <name evidence="3" type="ORF">ABXS70_03740</name>
</gene>
<dbReference type="Gene3D" id="3.40.50.2000">
    <property type="entry name" value="Glycogen Phosphorylase B"/>
    <property type="match status" value="2"/>
</dbReference>
<evidence type="ECO:0000259" key="1">
    <source>
        <dbReference type="Pfam" id="PF00534"/>
    </source>
</evidence>
<dbReference type="PANTHER" id="PTHR45947">
    <property type="entry name" value="SULFOQUINOVOSYL TRANSFERASE SQD2"/>
    <property type="match status" value="1"/>
</dbReference>
<dbReference type="AlphaFoldDB" id="A0AAU8NEQ6"/>
<dbReference type="RefSeq" id="WP_342552414.1">
    <property type="nucleotide sequence ID" value="NZ_CP159992.1"/>
</dbReference>
<evidence type="ECO:0000259" key="2">
    <source>
        <dbReference type="Pfam" id="PF13439"/>
    </source>
</evidence>
<keyword evidence="3" id="KW-0328">Glycosyltransferase</keyword>
<dbReference type="Pfam" id="PF00534">
    <property type="entry name" value="Glycos_transf_1"/>
    <property type="match status" value="1"/>
</dbReference>
<dbReference type="Pfam" id="PF13439">
    <property type="entry name" value="Glyco_transf_4"/>
    <property type="match status" value="1"/>
</dbReference>
<feature type="domain" description="Glycosyl transferase family 1" evidence="1">
    <location>
        <begin position="175"/>
        <end position="342"/>
    </location>
</feature>
<dbReference type="SUPFAM" id="SSF53756">
    <property type="entry name" value="UDP-Glycosyltransferase/glycogen phosphorylase"/>
    <property type="match status" value="1"/>
</dbReference>
<name>A0AAU8NEQ6_9BACL</name>
<accession>A0AAU8NEQ6</accession>
<keyword evidence="3" id="KW-0808">Transferase</keyword>
<organism evidence="3">
    <name type="scientific">Paenibacillus sp. AN1007</name>
    <dbReference type="NCBI Taxonomy" id="3151385"/>
    <lineage>
        <taxon>Bacteria</taxon>
        <taxon>Bacillati</taxon>
        <taxon>Bacillota</taxon>
        <taxon>Bacilli</taxon>
        <taxon>Bacillales</taxon>
        <taxon>Paenibacillaceae</taxon>
        <taxon>Paenibacillus</taxon>
    </lineage>
</organism>